<reference evidence="2 3" key="1">
    <citation type="submission" date="2016-11" db="EMBL/GenBank/DDBJ databases">
        <authorList>
            <person name="Jaros S."/>
            <person name="Januszkiewicz K."/>
            <person name="Wedrychowicz H."/>
        </authorList>
    </citation>
    <scope>NUCLEOTIDE SEQUENCE [LARGE SCALE GENOMIC DNA]</scope>
    <source>
        <strain evidence="2 3">NF2</strain>
    </source>
</reference>
<accession>A0A220MGP8</accession>
<dbReference type="EMBL" id="CP018145">
    <property type="protein sequence ID" value="ASJ54231.1"/>
    <property type="molecule type" value="Genomic_DNA"/>
</dbReference>
<proteinExistence type="predicted"/>
<feature type="region of interest" description="Disordered" evidence="1">
    <location>
        <begin position="31"/>
        <end position="114"/>
    </location>
</feature>
<protein>
    <submittedName>
        <fullName evidence="2">Uncharacterized protein</fullName>
    </submittedName>
</protein>
<evidence type="ECO:0000256" key="1">
    <source>
        <dbReference type="SAM" id="MobiDB-lite"/>
    </source>
</evidence>
<dbReference type="RefSeq" id="WP_088908011.1">
    <property type="nucleotide sequence ID" value="NZ_CP018145.1"/>
</dbReference>
<gene>
    <name evidence="2" type="ORF">BP422_12140</name>
</gene>
<dbReference type="KEGG" id="bfm:BP422_12140"/>
<dbReference type="AlphaFoldDB" id="A0A220MGP8"/>
<name>A0A220MGP8_9BACL</name>
<evidence type="ECO:0000313" key="2">
    <source>
        <dbReference type="EMBL" id="ASJ54231.1"/>
    </source>
</evidence>
<dbReference type="Proteomes" id="UP000197781">
    <property type="component" value="Chromosome"/>
</dbReference>
<feature type="compositionally biased region" description="Basic and acidic residues" evidence="1">
    <location>
        <begin position="55"/>
        <end position="86"/>
    </location>
</feature>
<evidence type="ECO:0000313" key="3">
    <source>
        <dbReference type="Proteomes" id="UP000197781"/>
    </source>
</evidence>
<sequence length="150" mass="15910">MNITLNIEAANPGELQEAIVGLAGIVGFVNDGTGIQLPTNKEDGEKPKRGNRSTSKPDKQQAPESDSKAEDKVEDKKANEDSSKSSEEEDGGGGEDVPSASELLAKAQQVGTTPEAKKAIRALLEKFGSKSISNVPEDKRAEFMAELDLL</sequence>
<organism evidence="2 3">
    <name type="scientific">Brevibacillus formosus</name>
    <dbReference type="NCBI Taxonomy" id="54913"/>
    <lineage>
        <taxon>Bacteria</taxon>
        <taxon>Bacillati</taxon>
        <taxon>Bacillota</taxon>
        <taxon>Bacilli</taxon>
        <taxon>Bacillales</taxon>
        <taxon>Paenibacillaceae</taxon>
        <taxon>Brevibacillus</taxon>
    </lineage>
</organism>